<protein>
    <recommendedName>
        <fullName evidence="1">UPF0310 protein FNA67_20320</fullName>
    </recommendedName>
</protein>
<accession>A0A5B9DSE7</accession>
<dbReference type="InterPro" id="IPR015947">
    <property type="entry name" value="PUA-like_sf"/>
</dbReference>
<dbReference type="KEGG" id="yti:FNA67_20320"/>
<dbReference type="AlphaFoldDB" id="A0A5B9DSE7"/>
<dbReference type="SUPFAM" id="SSF88697">
    <property type="entry name" value="PUA domain-like"/>
    <property type="match status" value="1"/>
</dbReference>
<dbReference type="InterPro" id="IPR002740">
    <property type="entry name" value="EVE_domain"/>
</dbReference>
<dbReference type="Gene3D" id="3.10.590.10">
    <property type="entry name" value="ph1033 like domains"/>
    <property type="match status" value="1"/>
</dbReference>
<dbReference type="InterPro" id="IPR022996">
    <property type="entry name" value="UPF0310"/>
</dbReference>
<evidence type="ECO:0000256" key="1">
    <source>
        <dbReference type="HAMAP-Rule" id="MF_00771"/>
    </source>
</evidence>
<dbReference type="Proteomes" id="UP000321062">
    <property type="component" value="Chromosome"/>
</dbReference>
<organism evidence="2 3">
    <name type="scientific">Paradevosia tibetensis</name>
    <dbReference type="NCBI Taxonomy" id="1447062"/>
    <lineage>
        <taxon>Bacteria</taxon>
        <taxon>Pseudomonadati</taxon>
        <taxon>Pseudomonadota</taxon>
        <taxon>Alphaproteobacteria</taxon>
        <taxon>Hyphomicrobiales</taxon>
        <taxon>Devosiaceae</taxon>
        <taxon>Paradevosia</taxon>
    </lineage>
</organism>
<evidence type="ECO:0000313" key="3">
    <source>
        <dbReference type="Proteomes" id="UP000321062"/>
    </source>
</evidence>
<dbReference type="NCBIfam" id="NF002616">
    <property type="entry name" value="PRK02268.1-2"/>
    <property type="match status" value="1"/>
</dbReference>
<keyword evidence="3" id="KW-1185">Reference proteome</keyword>
<name>A0A5B9DSE7_9HYPH</name>
<gene>
    <name evidence="2" type="ORF">FNA67_20320</name>
</gene>
<dbReference type="CDD" id="cd21132">
    <property type="entry name" value="EVE-like"/>
    <property type="match status" value="1"/>
</dbReference>
<evidence type="ECO:0000313" key="2">
    <source>
        <dbReference type="EMBL" id="QEE22361.1"/>
    </source>
</evidence>
<proteinExistence type="inferred from homology"/>
<dbReference type="Pfam" id="PF01878">
    <property type="entry name" value="EVE"/>
    <property type="match status" value="1"/>
</dbReference>
<sequence>MPKYWIAVASADHARKGKAGFMQVNHGKAAPLRRISPGDGVVYYSPTVTLGGKDRLQAFTTIGLVKPGEIYPGEMGSWTAYRRDVDYFDAREAPIAPLLQELEFTRGRTNWGYQMRFGLFEISAHDFGLIAAAMGVEVADISADRAPPTALPPT</sequence>
<dbReference type="HAMAP" id="MF_00771">
    <property type="entry name" value="UPF0310"/>
    <property type="match status" value="1"/>
</dbReference>
<dbReference type="OrthoDB" id="9793567at2"/>
<dbReference type="EMBL" id="CP041690">
    <property type="protein sequence ID" value="QEE22361.1"/>
    <property type="molecule type" value="Genomic_DNA"/>
</dbReference>
<comment type="similarity">
    <text evidence="1">Belongs to the UPF0310 family.</text>
</comment>
<dbReference type="RefSeq" id="WP_147657945.1">
    <property type="nucleotide sequence ID" value="NZ_BMFM01000001.1"/>
</dbReference>
<reference evidence="2 3" key="1">
    <citation type="journal article" date="2015" name="Int. J. Syst. Evol. Microbiol.">
        <title>Youhaiella tibetensis gen. nov., sp. nov., isolated from subsurface sediment.</title>
        <authorList>
            <person name="Wang Y.X."/>
            <person name="Huang F.Q."/>
            <person name="Nogi Y."/>
            <person name="Pang S.J."/>
            <person name="Wang P.K."/>
            <person name="Lv J."/>
        </authorList>
    </citation>
    <scope>NUCLEOTIDE SEQUENCE [LARGE SCALE GENOMIC DNA]</scope>
    <source>
        <strain evidence="3">fig4</strain>
    </source>
</reference>